<evidence type="ECO:0000313" key="2">
    <source>
        <dbReference type="EMBL" id="MBM6928266.1"/>
    </source>
</evidence>
<evidence type="ECO:0000313" key="3">
    <source>
        <dbReference type="Proteomes" id="UP000777002"/>
    </source>
</evidence>
<sequence length="105" mass="11763">MIRPFLFTIPLLLVGASNSFANELDITDATCSVSYINEVAQKEGLEKAQTLAENCIAEGYTDLKSQFSKAGDSLMDHYESAKNFINDKTDEYSEKAENIKKELMR</sequence>
<dbReference type="RefSeq" id="WP_205049860.1">
    <property type="nucleotide sequence ID" value="NZ_JACJKX010000003.1"/>
</dbReference>
<feature type="signal peptide" evidence="1">
    <location>
        <begin position="1"/>
        <end position="21"/>
    </location>
</feature>
<comment type="caution">
    <text evidence="2">The sequence shown here is derived from an EMBL/GenBank/DDBJ whole genome shotgun (WGS) entry which is preliminary data.</text>
</comment>
<keyword evidence="1" id="KW-0732">Signal</keyword>
<protein>
    <submittedName>
        <fullName evidence="2">Uncharacterized protein</fullName>
    </submittedName>
</protein>
<reference evidence="2 3" key="1">
    <citation type="journal article" date="2021" name="Sci. Rep.">
        <title>The distribution of antibiotic resistance genes in chicken gut microbiota commensals.</title>
        <authorList>
            <person name="Juricova H."/>
            <person name="Matiasovicova J."/>
            <person name="Kubasova T."/>
            <person name="Cejkova D."/>
            <person name="Rychlik I."/>
        </authorList>
    </citation>
    <scope>NUCLEOTIDE SEQUENCE [LARGE SCALE GENOMIC DNA]</scope>
    <source>
        <strain evidence="2 3">An562</strain>
    </source>
</reference>
<feature type="chain" id="PRO_5045919224" evidence="1">
    <location>
        <begin position="22"/>
        <end position="105"/>
    </location>
</feature>
<keyword evidence="3" id="KW-1185">Reference proteome</keyword>
<dbReference type="Proteomes" id="UP000777002">
    <property type="component" value="Unassembled WGS sequence"/>
</dbReference>
<gene>
    <name evidence="2" type="ORF">H5985_03135</name>
</gene>
<evidence type="ECO:0000256" key="1">
    <source>
        <dbReference type="SAM" id="SignalP"/>
    </source>
</evidence>
<organism evidence="2 3">
    <name type="scientific">Parasutterella secunda</name>
    <dbReference type="NCBI Taxonomy" id="626947"/>
    <lineage>
        <taxon>Bacteria</taxon>
        <taxon>Pseudomonadati</taxon>
        <taxon>Pseudomonadota</taxon>
        <taxon>Betaproteobacteria</taxon>
        <taxon>Burkholderiales</taxon>
        <taxon>Sutterellaceae</taxon>
        <taxon>Parasutterella</taxon>
    </lineage>
</organism>
<dbReference type="EMBL" id="JACJKX010000003">
    <property type="protein sequence ID" value="MBM6928266.1"/>
    <property type="molecule type" value="Genomic_DNA"/>
</dbReference>
<proteinExistence type="predicted"/>
<accession>A0ABS2GS30</accession>
<name>A0ABS2GS30_9BURK</name>